<evidence type="ECO:0000313" key="2">
    <source>
        <dbReference type="Proteomes" id="UP000177555"/>
    </source>
</evidence>
<dbReference type="Proteomes" id="UP000177555">
    <property type="component" value="Unassembled WGS sequence"/>
</dbReference>
<dbReference type="AlphaFoldDB" id="A0A1F5JFF8"/>
<comment type="caution">
    <text evidence="1">The sequence shown here is derived from an EMBL/GenBank/DDBJ whole genome shotgun (WGS) entry which is preliminary data.</text>
</comment>
<proteinExistence type="predicted"/>
<dbReference type="EMBL" id="MFCP01000040">
    <property type="protein sequence ID" value="OGE27329.1"/>
    <property type="molecule type" value="Genomic_DNA"/>
</dbReference>
<evidence type="ECO:0000313" key="1">
    <source>
        <dbReference type="EMBL" id="OGE27329.1"/>
    </source>
</evidence>
<protein>
    <submittedName>
        <fullName evidence="1">Uncharacterized protein</fullName>
    </submittedName>
</protein>
<gene>
    <name evidence="1" type="ORF">A2867_00445</name>
</gene>
<accession>A0A1F5JFF8</accession>
<reference evidence="1 2" key="1">
    <citation type="journal article" date="2016" name="Nat. Commun.">
        <title>Thousands of microbial genomes shed light on interconnected biogeochemical processes in an aquifer system.</title>
        <authorList>
            <person name="Anantharaman K."/>
            <person name="Brown C.T."/>
            <person name="Hug L.A."/>
            <person name="Sharon I."/>
            <person name="Castelle C.J."/>
            <person name="Probst A.J."/>
            <person name="Thomas B.C."/>
            <person name="Singh A."/>
            <person name="Wilkins M.J."/>
            <person name="Karaoz U."/>
            <person name="Brodie E.L."/>
            <person name="Williams K.H."/>
            <person name="Hubbard S.S."/>
            <person name="Banfield J.F."/>
        </authorList>
    </citation>
    <scope>NUCLEOTIDE SEQUENCE [LARGE SCALE GENOMIC DNA]</scope>
</reference>
<name>A0A1F5JFF8_9BACT</name>
<organism evidence="1 2">
    <name type="scientific">Candidatus Daviesbacteria bacterium RIFCSPHIGHO2_01_FULL_40_11</name>
    <dbReference type="NCBI Taxonomy" id="1797762"/>
    <lineage>
        <taxon>Bacteria</taxon>
        <taxon>Candidatus Daviesiibacteriota</taxon>
    </lineage>
</organism>
<sequence>MSSQEAEMRLIGYVNPLFNIFPTPLMAVVSTTEGNQAVYPDGASYPLELDLTAARISGVKLLQVESQIPYRANGKDEFLFGVSEGHVLVGDQETVVRNLRLHLSALDPASASYVSIAEFIQSVPPQSQ</sequence>